<feature type="compositionally biased region" description="Acidic residues" evidence="1">
    <location>
        <begin position="184"/>
        <end position="204"/>
    </location>
</feature>
<dbReference type="PaxDb" id="4113-PGSC0003DMT400086347"/>
<keyword evidence="3" id="KW-1185">Reference proteome</keyword>
<reference evidence="3" key="1">
    <citation type="journal article" date="2011" name="Nature">
        <title>Genome sequence and analysis of the tuber crop potato.</title>
        <authorList>
            <consortium name="The Potato Genome Sequencing Consortium"/>
        </authorList>
    </citation>
    <scope>NUCLEOTIDE SEQUENCE [LARGE SCALE GENOMIC DNA]</scope>
    <source>
        <strain evidence="3">cv. DM1-3 516 R44</strain>
    </source>
</reference>
<dbReference type="Proteomes" id="UP000011115">
    <property type="component" value="Unassembled WGS sequence"/>
</dbReference>
<sequence>MAKMMTQLDILAKNVMGAGARSVNAVGVGCVNPDEAKFEALYNEKVKFVPNQRGGYRANYPRPGGNQGWNRDEDWRDCDKEWRNHNATWKEREKEKDSASLDTDSGSSTTSSGSSSWATQHAKGRGIEDNSRVEVVVYRCSGGQVSSGVENTQSTNFTSLLEAAEDQNSPPSFEAPPDTTGDVPMDDVAADESEEEANEEQLDA</sequence>
<evidence type="ECO:0000313" key="2">
    <source>
        <dbReference type="EnsemblPlants" id="PGSC0003DMT400086347"/>
    </source>
</evidence>
<dbReference type="HOGENOM" id="CLU_1345239_0_0_1"/>
<evidence type="ECO:0000313" key="3">
    <source>
        <dbReference type="Proteomes" id="UP000011115"/>
    </source>
</evidence>
<evidence type="ECO:0008006" key="4">
    <source>
        <dbReference type="Google" id="ProtNLM"/>
    </source>
</evidence>
<proteinExistence type="predicted"/>
<name>M1DBJ4_SOLTU</name>
<dbReference type="Gramene" id="PGSC0003DMT400086347">
    <property type="protein sequence ID" value="PGSC0003DMT400086347"/>
    <property type="gene ID" value="PGSC0003DMG400035918"/>
</dbReference>
<dbReference type="InParanoid" id="M1DBJ4"/>
<feature type="compositionally biased region" description="Basic and acidic residues" evidence="1">
    <location>
        <begin position="89"/>
        <end position="99"/>
    </location>
</feature>
<dbReference type="AlphaFoldDB" id="M1DBJ4"/>
<feature type="compositionally biased region" description="Low complexity" evidence="1">
    <location>
        <begin position="100"/>
        <end position="116"/>
    </location>
</feature>
<accession>M1DBJ4</accession>
<feature type="compositionally biased region" description="Polar residues" evidence="1">
    <location>
        <begin position="144"/>
        <end position="159"/>
    </location>
</feature>
<reference evidence="2" key="2">
    <citation type="submission" date="2015-06" db="UniProtKB">
        <authorList>
            <consortium name="EnsemblPlants"/>
        </authorList>
    </citation>
    <scope>IDENTIFICATION</scope>
    <source>
        <strain evidence="2">DM1-3 516 R44</strain>
    </source>
</reference>
<feature type="region of interest" description="Disordered" evidence="1">
    <location>
        <begin position="89"/>
        <end position="127"/>
    </location>
</feature>
<organism evidence="2 3">
    <name type="scientific">Solanum tuberosum</name>
    <name type="common">Potato</name>
    <dbReference type="NCBI Taxonomy" id="4113"/>
    <lineage>
        <taxon>Eukaryota</taxon>
        <taxon>Viridiplantae</taxon>
        <taxon>Streptophyta</taxon>
        <taxon>Embryophyta</taxon>
        <taxon>Tracheophyta</taxon>
        <taxon>Spermatophyta</taxon>
        <taxon>Magnoliopsida</taxon>
        <taxon>eudicotyledons</taxon>
        <taxon>Gunneridae</taxon>
        <taxon>Pentapetalae</taxon>
        <taxon>asterids</taxon>
        <taxon>lamiids</taxon>
        <taxon>Solanales</taxon>
        <taxon>Solanaceae</taxon>
        <taxon>Solanoideae</taxon>
        <taxon>Solaneae</taxon>
        <taxon>Solanum</taxon>
    </lineage>
</organism>
<evidence type="ECO:0000256" key="1">
    <source>
        <dbReference type="SAM" id="MobiDB-lite"/>
    </source>
</evidence>
<feature type="region of interest" description="Disordered" evidence="1">
    <location>
        <begin position="53"/>
        <end position="73"/>
    </location>
</feature>
<feature type="region of interest" description="Disordered" evidence="1">
    <location>
        <begin position="144"/>
        <end position="204"/>
    </location>
</feature>
<protein>
    <recommendedName>
        <fullName evidence="4">Integrase core domain containing protein</fullName>
    </recommendedName>
</protein>
<dbReference type="EnsemblPlants" id="PGSC0003DMT400086347">
    <property type="protein sequence ID" value="PGSC0003DMT400086347"/>
    <property type="gene ID" value="PGSC0003DMG400035918"/>
</dbReference>